<dbReference type="EMBL" id="BSEC01000003">
    <property type="protein sequence ID" value="GLI95316.1"/>
    <property type="molecule type" value="Genomic_DNA"/>
</dbReference>
<evidence type="ECO:0000313" key="3">
    <source>
        <dbReference type="Proteomes" id="UP001144323"/>
    </source>
</evidence>
<reference evidence="2" key="1">
    <citation type="journal article" date="2023" name="Int. J. Syst. Evol. Microbiol.">
        <title>Methylocystis iwaonis sp. nov., a type II methane-oxidizing bacterium from surface soil of a rice paddy field in Japan, and emended description of the genus Methylocystis (ex Whittenbury et al. 1970) Bowman et al. 1993.</title>
        <authorList>
            <person name="Kaise H."/>
            <person name="Sawadogo J.B."/>
            <person name="Alam M.S."/>
            <person name="Ueno C."/>
            <person name="Dianou D."/>
            <person name="Shinjo R."/>
            <person name="Asakawa S."/>
        </authorList>
    </citation>
    <scope>NUCLEOTIDE SEQUENCE</scope>
    <source>
        <strain evidence="2">LMG27198</strain>
    </source>
</reference>
<dbReference type="AlphaFoldDB" id="A0A9W6LU94"/>
<dbReference type="PANTHER" id="PTHR42815">
    <property type="entry name" value="FAD-BINDING, PUTATIVE (AFU_ORTHOLOGUE AFUA_6G07600)-RELATED"/>
    <property type="match status" value="1"/>
</dbReference>
<protein>
    <submittedName>
        <fullName evidence="2">Pyridoxamine 5'-phosphate oxidase</fullName>
    </submittedName>
</protein>
<name>A0A9W6LU94_9HYPH</name>
<dbReference type="RefSeq" id="WP_281806091.1">
    <property type="nucleotide sequence ID" value="NZ_BSEC01000003.1"/>
</dbReference>
<comment type="caution">
    <text evidence="2">The sequence shown here is derived from an EMBL/GenBank/DDBJ whole genome shotgun (WGS) entry which is preliminary data.</text>
</comment>
<dbReference type="InterPro" id="IPR012349">
    <property type="entry name" value="Split_barrel_FMN-bd"/>
</dbReference>
<accession>A0A9W6LU94</accession>
<evidence type="ECO:0000313" key="2">
    <source>
        <dbReference type="EMBL" id="GLI95316.1"/>
    </source>
</evidence>
<feature type="domain" description="Pyridoxamine 5'-phosphate oxidase N-terminal" evidence="1">
    <location>
        <begin position="46"/>
        <end position="136"/>
    </location>
</feature>
<gene>
    <name evidence="2" type="ORF">LMG27198_43080</name>
</gene>
<evidence type="ECO:0000259" key="1">
    <source>
        <dbReference type="Pfam" id="PF01243"/>
    </source>
</evidence>
<proteinExistence type="predicted"/>
<dbReference type="PANTHER" id="PTHR42815:SF2">
    <property type="entry name" value="FAD-BINDING, PUTATIVE (AFU_ORTHOLOGUE AFUA_6G07600)-RELATED"/>
    <property type="match status" value="1"/>
</dbReference>
<dbReference type="InterPro" id="IPR011576">
    <property type="entry name" value="Pyridox_Oxase_N"/>
</dbReference>
<dbReference type="Pfam" id="PF01243">
    <property type="entry name" value="PNPOx_N"/>
    <property type="match status" value="1"/>
</dbReference>
<keyword evidence="3" id="KW-1185">Reference proteome</keyword>
<dbReference type="Gene3D" id="2.30.110.10">
    <property type="entry name" value="Electron Transport, Fmn-binding Protein, Chain A"/>
    <property type="match status" value="1"/>
</dbReference>
<organism evidence="2 3">
    <name type="scientific">Methylocystis echinoides</name>
    <dbReference type="NCBI Taxonomy" id="29468"/>
    <lineage>
        <taxon>Bacteria</taxon>
        <taxon>Pseudomonadati</taxon>
        <taxon>Pseudomonadota</taxon>
        <taxon>Alphaproteobacteria</taxon>
        <taxon>Hyphomicrobiales</taxon>
        <taxon>Methylocystaceae</taxon>
        <taxon>Methylocystis</taxon>
    </lineage>
</organism>
<dbReference type="SUPFAM" id="SSF50475">
    <property type="entry name" value="FMN-binding split barrel"/>
    <property type="match status" value="1"/>
</dbReference>
<dbReference type="Proteomes" id="UP001144323">
    <property type="component" value="Unassembled WGS sequence"/>
</dbReference>
<sequence length="216" mass="24255">MSHRYAEIAFTPTVKKAQEESGSRGAYARMESGAETRNHRLGAVEAQFIAARNSFYMATVGETGWPYIQHRGGPTGIVRVLDDATIGFADFRGNRQYISVGNMMTDDRVSLFFMDYPNKTRLKLFGRAKIVSADDEVTLSQLEIPDYRARVERGFLIRVEGFDWNCPQHITERYTLDDVRALTAPLTARIAELEAQLTRNGNLAPVEGVSEQNRAS</sequence>